<dbReference type="RefSeq" id="WP_034887528.1">
    <property type="nucleotide sequence ID" value="NZ_JRUQ01000006.1"/>
</dbReference>
<dbReference type="STRING" id="371042.NG99_01165"/>
<dbReference type="InterPro" id="IPR014976">
    <property type="entry name" value="AbpA_HamA_C"/>
</dbReference>
<name>A0A0A3Z9L1_9GAMM</name>
<proteinExistence type="predicted"/>
<keyword evidence="3" id="KW-1185">Reference proteome</keyword>
<dbReference type="OrthoDB" id="4964195at2"/>
<feature type="domain" description="Anti-bacteriophage protein A/HamA C-terminal" evidence="1">
    <location>
        <begin position="12"/>
        <end position="292"/>
    </location>
</feature>
<accession>A0A0A3Z9L1</accession>
<dbReference type="Pfam" id="PF08878">
    <property type="entry name" value="HamA"/>
    <property type="match status" value="1"/>
</dbReference>
<evidence type="ECO:0000313" key="3">
    <source>
        <dbReference type="Proteomes" id="UP000030351"/>
    </source>
</evidence>
<sequence length="300" mass="34275">MLLPIRVDKRFLNLFKTVQIDTCPQQSTLNLHILNIESNQFIYSKLVEELRELIISYVHSNRRIEEFKQNYPAYSPKPFFEAIQKFRSYTSNEGELGELLLYAFLEAGLNAPKLLSKMELKTDSNDYIKGSDGVHLLETGDSFQLIFGESKLYADLLDGAREAFDSIVDFKANGMGFERGLIDTHVINEMVSEAGYEKIKEVLLPSGNNGPDLDLSFGIFLGFELPVDNSILALKTKEFREWVNESVKEHASRVVKTIQKKIINHGLFGHEFHIYIVPFTNIDITRKQLIKDMLTIEGDS</sequence>
<evidence type="ECO:0000313" key="2">
    <source>
        <dbReference type="EMBL" id="KGT95782.1"/>
    </source>
</evidence>
<comment type="caution">
    <text evidence="2">The sequence shown here is derived from an EMBL/GenBank/DDBJ whole genome shotgun (WGS) entry which is preliminary data.</text>
</comment>
<evidence type="ECO:0000259" key="1">
    <source>
        <dbReference type="Pfam" id="PF08878"/>
    </source>
</evidence>
<gene>
    <name evidence="2" type="ORF">NG99_01165</name>
</gene>
<organism evidence="2 3">
    <name type="scientific">Erwinia typographi</name>
    <dbReference type="NCBI Taxonomy" id="371042"/>
    <lineage>
        <taxon>Bacteria</taxon>
        <taxon>Pseudomonadati</taxon>
        <taxon>Pseudomonadota</taxon>
        <taxon>Gammaproteobacteria</taxon>
        <taxon>Enterobacterales</taxon>
        <taxon>Erwiniaceae</taxon>
        <taxon>Erwinia</taxon>
    </lineage>
</organism>
<protein>
    <recommendedName>
        <fullName evidence="1">Anti-bacteriophage protein A/HamA C-terminal domain-containing protein</fullName>
    </recommendedName>
</protein>
<dbReference type="eggNOG" id="ENOG502ZA3J">
    <property type="taxonomic scope" value="Bacteria"/>
</dbReference>
<reference evidence="2 3" key="1">
    <citation type="submission" date="2014-10" db="EMBL/GenBank/DDBJ databases">
        <title>Genome sequence of Erwinia typographi M043b.</title>
        <authorList>
            <person name="Chan K.-G."/>
            <person name="Tan W.-S."/>
        </authorList>
    </citation>
    <scope>NUCLEOTIDE SEQUENCE [LARGE SCALE GENOMIC DNA]</scope>
    <source>
        <strain evidence="2 3">M043b</strain>
    </source>
</reference>
<dbReference type="AlphaFoldDB" id="A0A0A3Z9L1"/>
<dbReference type="Proteomes" id="UP000030351">
    <property type="component" value="Unassembled WGS sequence"/>
</dbReference>
<dbReference type="EMBL" id="JRUQ01000006">
    <property type="protein sequence ID" value="KGT95782.1"/>
    <property type="molecule type" value="Genomic_DNA"/>
</dbReference>